<evidence type="ECO:0000259" key="4">
    <source>
        <dbReference type="SMART" id="SM00470"/>
    </source>
</evidence>
<dbReference type="InterPro" id="IPR041468">
    <property type="entry name" value="HTH_ParB/Spo0J"/>
</dbReference>
<evidence type="ECO:0000256" key="2">
    <source>
        <dbReference type="ARBA" id="ARBA00022829"/>
    </source>
</evidence>
<dbReference type="SMART" id="SM00470">
    <property type="entry name" value="ParB"/>
    <property type="match status" value="1"/>
</dbReference>
<dbReference type="Gene3D" id="1.10.10.2830">
    <property type="match status" value="1"/>
</dbReference>
<feature type="domain" description="ParB-like N-terminal" evidence="4">
    <location>
        <begin position="35"/>
        <end position="135"/>
    </location>
</feature>
<gene>
    <name evidence="5" type="ORF">C8E89_12811</name>
</gene>
<dbReference type="SUPFAM" id="SSF109709">
    <property type="entry name" value="KorB DNA-binding domain-like"/>
    <property type="match status" value="1"/>
</dbReference>
<evidence type="ECO:0000256" key="3">
    <source>
        <dbReference type="SAM" id="MobiDB-lite"/>
    </source>
</evidence>
<name>A0A318H845_9MYCO</name>
<feature type="compositionally biased region" description="Low complexity" evidence="3">
    <location>
        <begin position="228"/>
        <end position="237"/>
    </location>
</feature>
<feature type="region of interest" description="Disordered" evidence="3">
    <location>
        <begin position="16"/>
        <end position="54"/>
    </location>
</feature>
<dbReference type="GO" id="GO:0003677">
    <property type="term" value="F:DNA binding"/>
    <property type="evidence" value="ECO:0007669"/>
    <property type="project" value="InterPro"/>
</dbReference>
<reference evidence="6" key="1">
    <citation type="submission" date="2018-05" db="EMBL/GenBank/DDBJ databases">
        <authorList>
            <person name="Deangelis K."/>
            <person name="Huntemann M."/>
            <person name="Clum A."/>
            <person name="Pillay M."/>
            <person name="Palaniappan K."/>
            <person name="Varghese N."/>
            <person name="Mikhailova N."/>
            <person name="Stamatis D."/>
            <person name="Reddy T."/>
            <person name="Daum C."/>
            <person name="Shapiro N."/>
            <person name="Ivanova N."/>
            <person name="Kyrpides N."/>
            <person name="Woyke T."/>
        </authorList>
    </citation>
    <scope>NUCLEOTIDE SEQUENCE [LARGE SCALE GENOMIC DNA]</scope>
    <source>
        <strain evidence="6">GAS496</strain>
    </source>
</reference>
<comment type="similarity">
    <text evidence="1">Belongs to the ParB family.</text>
</comment>
<dbReference type="SUPFAM" id="SSF110849">
    <property type="entry name" value="ParB/Sulfiredoxin"/>
    <property type="match status" value="1"/>
</dbReference>
<comment type="caution">
    <text evidence="5">The sequence shown here is derived from an EMBL/GenBank/DDBJ whole genome shotgun (WGS) entry which is preliminary data.</text>
</comment>
<evidence type="ECO:0000256" key="1">
    <source>
        <dbReference type="ARBA" id="ARBA00006295"/>
    </source>
</evidence>
<dbReference type="Pfam" id="PF02195">
    <property type="entry name" value="ParB_N"/>
    <property type="match status" value="1"/>
</dbReference>
<reference evidence="5 6" key="2">
    <citation type="submission" date="2018-06" db="EMBL/GenBank/DDBJ databases">
        <title>Sequencing of bacterial isolates from soil warming experiment in Harvard Forest, Massachusetts, USA.</title>
        <authorList>
            <person name="Deangelis K.PhD."/>
        </authorList>
    </citation>
    <scope>NUCLEOTIDE SEQUENCE [LARGE SCALE GENOMIC DNA]</scope>
    <source>
        <strain evidence="5 6">GAS496</strain>
    </source>
</reference>
<dbReference type="RefSeq" id="WP_110319424.1">
    <property type="nucleotide sequence ID" value="NZ_QJJU01000028.1"/>
</dbReference>
<dbReference type="PANTHER" id="PTHR33375">
    <property type="entry name" value="CHROMOSOME-PARTITIONING PROTEIN PARB-RELATED"/>
    <property type="match status" value="1"/>
</dbReference>
<dbReference type="InterPro" id="IPR036086">
    <property type="entry name" value="ParB/Sulfiredoxin_sf"/>
</dbReference>
<dbReference type="EMBL" id="QJJU01000028">
    <property type="protein sequence ID" value="PXX01525.1"/>
    <property type="molecule type" value="Genomic_DNA"/>
</dbReference>
<dbReference type="PANTHER" id="PTHR33375:SF1">
    <property type="entry name" value="CHROMOSOME-PARTITIONING PROTEIN PARB-RELATED"/>
    <property type="match status" value="1"/>
</dbReference>
<dbReference type="InterPro" id="IPR004437">
    <property type="entry name" value="ParB/RepB/Spo0J"/>
</dbReference>
<organism evidence="5 6">
    <name type="scientific">Mycolicibacterium moriokaense</name>
    <dbReference type="NCBI Taxonomy" id="39691"/>
    <lineage>
        <taxon>Bacteria</taxon>
        <taxon>Bacillati</taxon>
        <taxon>Actinomycetota</taxon>
        <taxon>Actinomycetes</taxon>
        <taxon>Mycobacteriales</taxon>
        <taxon>Mycobacteriaceae</taxon>
        <taxon>Mycolicibacterium</taxon>
    </lineage>
</organism>
<dbReference type="Pfam" id="PF17762">
    <property type="entry name" value="HTH_ParB"/>
    <property type="match status" value="1"/>
</dbReference>
<dbReference type="AlphaFoldDB" id="A0A318H845"/>
<dbReference type="GO" id="GO:0045881">
    <property type="term" value="P:positive regulation of sporulation resulting in formation of a cellular spore"/>
    <property type="evidence" value="ECO:0007669"/>
    <property type="project" value="TreeGrafter"/>
</dbReference>
<sequence length="284" mass="30880">MARGQRTNLADLAAAVGDKSPVEHHVSRTDAAPSRSAALSDLTPNPRNPRDDVGNLENLASIADMQLQPAVVVTAKAYQLLYPEDAIATRYVVINGCRRLAAAHKFGRIDLDVVVNDEIARDRVTLISASIAENVDRQDFDVIEEARAVEALVQECGQGIDAAARLRKTPAWVSQRRALLELAPELQTALRRGELAIREARNLARVPHEEQVARWQAALDRKPKPEQGSGSSNSSPSRIVAKALREFDHNPQGLADALHGYLGSTGVHKLLALLAERTDRAPVS</sequence>
<proteinExistence type="inferred from homology"/>
<dbReference type="InterPro" id="IPR050336">
    <property type="entry name" value="Chromosome_partition/occlusion"/>
</dbReference>
<dbReference type="InterPro" id="IPR003115">
    <property type="entry name" value="ParB_N"/>
</dbReference>
<dbReference type="OrthoDB" id="70307at2"/>
<evidence type="ECO:0000313" key="5">
    <source>
        <dbReference type="EMBL" id="PXX01525.1"/>
    </source>
</evidence>
<keyword evidence="6" id="KW-1185">Reference proteome</keyword>
<protein>
    <submittedName>
        <fullName evidence="5">ParB family chromosome partitioning protein</fullName>
    </submittedName>
</protein>
<dbReference type="Proteomes" id="UP000247781">
    <property type="component" value="Unassembled WGS sequence"/>
</dbReference>
<dbReference type="NCBIfam" id="TIGR00180">
    <property type="entry name" value="parB_part"/>
    <property type="match status" value="1"/>
</dbReference>
<accession>A0A318H845</accession>
<feature type="region of interest" description="Disordered" evidence="3">
    <location>
        <begin position="218"/>
        <end position="237"/>
    </location>
</feature>
<keyword evidence="2" id="KW-0159">Chromosome partition</keyword>
<dbReference type="GO" id="GO:0005694">
    <property type="term" value="C:chromosome"/>
    <property type="evidence" value="ECO:0007669"/>
    <property type="project" value="TreeGrafter"/>
</dbReference>
<evidence type="ECO:0000313" key="6">
    <source>
        <dbReference type="Proteomes" id="UP000247781"/>
    </source>
</evidence>
<dbReference type="GO" id="GO:0007059">
    <property type="term" value="P:chromosome segregation"/>
    <property type="evidence" value="ECO:0007669"/>
    <property type="project" value="UniProtKB-KW"/>
</dbReference>